<protein>
    <submittedName>
        <fullName evidence="1">Uncharacterized protein</fullName>
    </submittedName>
</protein>
<sequence length="88" mass="10566">MLKEIEFEIKKDSRGFILIRKDGEYSMHAHLKNKNTCRTLIHLIHNRLLPRSKYLQGSCKRLLTDEEYSHLKEKKQQYININKGVVRK</sequence>
<name>A0A371AT69_9FIRM</name>
<dbReference type="RefSeq" id="WP_115482708.1">
    <property type="nucleotide sequence ID" value="NZ_QRCT01000048.1"/>
</dbReference>
<comment type="caution">
    <text evidence="1">The sequence shown here is derived from an EMBL/GenBank/DDBJ whole genome shotgun (WGS) entry which is preliminary data.</text>
</comment>
<keyword evidence="2" id="KW-1185">Reference proteome</keyword>
<organism evidence="1 2">
    <name type="scientific">Anaerosacchariphilus polymeriproducens</name>
    <dbReference type="NCBI Taxonomy" id="1812858"/>
    <lineage>
        <taxon>Bacteria</taxon>
        <taxon>Bacillati</taxon>
        <taxon>Bacillota</taxon>
        <taxon>Clostridia</taxon>
        <taxon>Lachnospirales</taxon>
        <taxon>Lachnospiraceae</taxon>
        <taxon>Anaerosacchariphilus</taxon>
    </lineage>
</organism>
<dbReference type="AlphaFoldDB" id="A0A371AT69"/>
<dbReference type="Proteomes" id="UP000255036">
    <property type="component" value="Unassembled WGS sequence"/>
</dbReference>
<dbReference type="EMBL" id="QRCT01000048">
    <property type="protein sequence ID" value="RDU22774.1"/>
    <property type="molecule type" value="Genomic_DNA"/>
</dbReference>
<gene>
    <name evidence="1" type="ORF">DWV06_13475</name>
</gene>
<evidence type="ECO:0000313" key="1">
    <source>
        <dbReference type="EMBL" id="RDU22774.1"/>
    </source>
</evidence>
<reference evidence="1 2" key="1">
    <citation type="submission" date="2018-07" db="EMBL/GenBank/DDBJ databases">
        <title>Anaerosacharophilus polymeroproducens gen. nov. sp. nov., an anaerobic bacterium isolated from salt field.</title>
        <authorList>
            <person name="Kim W."/>
            <person name="Yang S.-H."/>
            <person name="Oh J."/>
            <person name="Lee J.-H."/>
            <person name="Kwon K.K."/>
        </authorList>
    </citation>
    <scope>NUCLEOTIDE SEQUENCE [LARGE SCALE GENOMIC DNA]</scope>
    <source>
        <strain evidence="1 2">MCWD5</strain>
    </source>
</reference>
<dbReference type="OrthoDB" id="1697360at2"/>
<accession>A0A371AT69</accession>
<evidence type="ECO:0000313" key="2">
    <source>
        <dbReference type="Proteomes" id="UP000255036"/>
    </source>
</evidence>
<proteinExistence type="predicted"/>